<name>A0A9Q0MWC2_9DIPT</name>
<keyword evidence="6" id="KW-0456">Lyase</keyword>
<dbReference type="PANTHER" id="PTHR11941">
    <property type="entry name" value="ENOYL-COA HYDRATASE-RELATED"/>
    <property type="match status" value="1"/>
</dbReference>
<gene>
    <name evidence="8" type="primary">AUH</name>
    <name evidence="8" type="ORF">Bhyg_11129</name>
</gene>
<dbReference type="AlphaFoldDB" id="A0A9Q0MWC2"/>
<keyword evidence="5" id="KW-0496">Mitochondrion</keyword>
<keyword evidence="4" id="KW-0007">Acetylation</keyword>
<feature type="non-terminal residue" evidence="8">
    <location>
        <position position="315"/>
    </location>
</feature>
<dbReference type="FunFam" id="1.10.12.10:FF:000001">
    <property type="entry name" value="Probable enoyl-CoA hydratase, mitochondrial"/>
    <property type="match status" value="1"/>
</dbReference>
<keyword evidence="3" id="KW-0809">Transit peptide</keyword>
<protein>
    <submittedName>
        <fullName evidence="8">Methylglutaconyl-CoA hydratase, mitochondrial</fullName>
    </submittedName>
</protein>
<dbReference type="PANTHER" id="PTHR11941:SF171">
    <property type="entry name" value="SD19268P"/>
    <property type="match status" value="1"/>
</dbReference>
<dbReference type="Gene3D" id="1.10.12.10">
    <property type="entry name" value="Lyase 2-enoyl-coa Hydratase, Chain A, domain 2"/>
    <property type="match status" value="1"/>
</dbReference>
<dbReference type="GO" id="GO:0006635">
    <property type="term" value="P:fatty acid beta-oxidation"/>
    <property type="evidence" value="ECO:0007669"/>
    <property type="project" value="TreeGrafter"/>
</dbReference>
<organism evidence="8 9">
    <name type="scientific">Pseudolycoriella hygida</name>
    <dbReference type="NCBI Taxonomy" id="35572"/>
    <lineage>
        <taxon>Eukaryota</taxon>
        <taxon>Metazoa</taxon>
        <taxon>Ecdysozoa</taxon>
        <taxon>Arthropoda</taxon>
        <taxon>Hexapoda</taxon>
        <taxon>Insecta</taxon>
        <taxon>Pterygota</taxon>
        <taxon>Neoptera</taxon>
        <taxon>Endopterygota</taxon>
        <taxon>Diptera</taxon>
        <taxon>Nematocera</taxon>
        <taxon>Sciaroidea</taxon>
        <taxon>Sciaridae</taxon>
        <taxon>Pseudolycoriella</taxon>
    </lineage>
</organism>
<dbReference type="Pfam" id="PF00378">
    <property type="entry name" value="ECH_1"/>
    <property type="match status" value="1"/>
</dbReference>
<evidence type="ECO:0000256" key="3">
    <source>
        <dbReference type="ARBA" id="ARBA00022946"/>
    </source>
</evidence>
<dbReference type="GO" id="GO:0005739">
    <property type="term" value="C:mitochondrion"/>
    <property type="evidence" value="ECO:0007669"/>
    <property type="project" value="UniProtKB-SubCell"/>
</dbReference>
<evidence type="ECO:0000313" key="9">
    <source>
        <dbReference type="Proteomes" id="UP001151699"/>
    </source>
</evidence>
<dbReference type="Gene3D" id="3.90.226.10">
    <property type="entry name" value="2-enoyl-CoA Hydratase, Chain A, domain 1"/>
    <property type="match status" value="1"/>
</dbReference>
<dbReference type="InterPro" id="IPR014748">
    <property type="entry name" value="Enoyl-CoA_hydra_C"/>
</dbReference>
<dbReference type="PROSITE" id="PS00166">
    <property type="entry name" value="ENOYL_COA_HYDRATASE"/>
    <property type="match status" value="1"/>
</dbReference>
<evidence type="ECO:0000256" key="6">
    <source>
        <dbReference type="ARBA" id="ARBA00023239"/>
    </source>
</evidence>
<proteinExistence type="inferred from homology"/>
<dbReference type="OrthoDB" id="410701at2759"/>
<feature type="non-terminal residue" evidence="8">
    <location>
        <position position="1"/>
    </location>
</feature>
<dbReference type="GO" id="GO:0003723">
    <property type="term" value="F:RNA binding"/>
    <property type="evidence" value="ECO:0007669"/>
    <property type="project" value="UniProtKB-ARBA"/>
</dbReference>
<sequence>SNISLKNTIKLCRYLGTSQPRWSDNSDAESELQLKYLTNDEKGIAVIGLNRPKAMNAFSRSLVDSLSTTVEHLSHDKDVRVVILRSLVPGAFCTGADLKERAKLTQPEVTRFVNRLRFLLTSIEQLPMPVLAAVDGTCLGGGLEMALACDIRTVSDNALLGLVETKLAIIPGAGGTQRLPRILSPALAKELIFTARTFKGLAAYEMGICNHCVPQNDTKDAAYLKALELAKEILPNGPIGVKMAKKAIDKGMQVDLNTGYAIEEACYAQVVPTKDRLEGLKAFAEKRKPEYKGELASAMVGAFKLTCDQSAFIFV</sequence>
<dbReference type="CDD" id="cd06558">
    <property type="entry name" value="crotonase-like"/>
    <property type="match status" value="1"/>
</dbReference>
<evidence type="ECO:0000256" key="2">
    <source>
        <dbReference type="ARBA" id="ARBA00005254"/>
    </source>
</evidence>
<comment type="subcellular location">
    <subcellularLocation>
        <location evidence="1">Mitochondrion</location>
    </subcellularLocation>
</comment>
<evidence type="ECO:0000256" key="5">
    <source>
        <dbReference type="ARBA" id="ARBA00023128"/>
    </source>
</evidence>
<evidence type="ECO:0000256" key="1">
    <source>
        <dbReference type="ARBA" id="ARBA00004173"/>
    </source>
</evidence>
<reference evidence="8" key="1">
    <citation type="submission" date="2022-07" db="EMBL/GenBank/DDBJ databases">
        <authorList>
            <person name="Trinca V."/>
            <person name="Uliana J.V.C."/>
            <person name="Torres T.T."/>
            <person name="Ward R.J."/>
            <person name="Monesi N."/>
        </authorList>
    </citation>
    <scope>NUCLEOTIDE SEQUENCE</scope>
    <source>
        <strain evidence="8">HSMRA1968</strain>
        <tissue evidence="8">Whole embryos</tissue>
    </source>
</reference>
<dbReference type="EMBL" id="WJQU01000003">
    <property type="protein sequence ID" value="KAJ6638394.1"/>
    <property type="molecule type" value="Genomic_DNA"/>
</dbReference>
<evidence type="ECO:0000256" key="7">
    <source>
        <dbReference type="RuleBase" id="RU003707"/>
    </source>
</evidence>
<dbReference type="Proteomes" id="UP001151699">
    <property type="component" value="Chromosome X"/>
</dbReference>
<evidence type="ECO:0000256" key="4">
    <source>
        <dbReference type="ARBA" id="ARBA00022990"/>
    </source>
</evidence>
<dbReference type="InterPro" id="IPR001753">
    <property type="entry name" value="Enoyl-CoA_hydra/iso"/>
</dbReference>
<dbReference type="InterPro" id="IPR018376">
    <property type="entry name" value="Enoyl-CoA_hyd/isom_CS"/>
</dbReference>
<dbReference type="InterPro" id="IPR029045">
    <property type="entry name" value="ClpP/crotonase-like_dom_sf"/>
</dbReference>
<accession>A0A9Q0MWC2</accession>
<evidence type="ECO:0000313" key="8">
    <source>
        <dbReference type="EMBL" id="KAJ6638394.1"/>
    </source>
</evidence>
<comment type="similarity">
    <text evidence="2 7">Belongs to the enoyl-CoA hydratase/isomerase family.</text>
</comment>
<keyword evidence="9" id="KW-1185">Reference proteome</keyword>
<comment type="caution">
    <text evidence="8">The sequence shown here is derived from an EMBL/GenBank/DDBJ whole genome shotgun (WGS) entry which is preliminary data.</text>
</comment>
<dbReference type="GO" id="GO:0004300">
    <property type="term" value="F:enoyl-CoA hydratase activity"/>
    <property type="evidence" value="ECO:0007669"/>
    <property type="project" value="UniProtKB-ARBA"/>
</dbReference>
<dbReference type="SUPFAM" id="SSF52096">
    <property type="entry name" value="ClpP/crotonase"/>
    <property type="match status" value="1"/>
</dbReference>
<dbReference type="FunFam" id="3.90.226.10:FF:000022">
    <property type="entry name" value="methylglutaconyl-CoA hydratase, mitochondrial isoform X1"/>
    <property type="match status" value="1"/>
</dbReference>